<evidence type="ECO:0000256" key="4">
    <source>
        <dbReference type="ARBA" id="ARBA00023002"/>
    </source>
</evidence>
<dbReference type="AlphaFoldDB" id="A0A0B4XHZ0"/>
<gene>
    <name evidence="9" type="ORF">S7S_06840</name>
</gene>
<evidence type="ECO:0000256" key="1">
    <source>
        <dbReference type="ARBA" id="ARBA00004127"/>
    </source>
</evidence>
<dbReference type="GO" id="GO:0012505">
    <property type="term" value="C:endomembrane system"/>
    <property type="evidence" value="ECO:0007669"/>
    <property type="project" value="UniProtKB-SubCell"/>
</dbReference>
<dbReference type="InterPro" id="IPR006694">
    <property type="entry name" value="Fatty_acid_hydroxylase"/>
</dbReference>
<keyword evidence="10" id="KW-1185">Reference proteome</keyword>
<keyword evidence="4" id="KW-0560">Oxidoreductase</keyword>
<keyword evidence="6 7" id="KW-0472">Membrane</keyword>
<dbReference type="HOGENOM" id="CLU_033631_1_1_6"/>
<evidence type="ECO:0000313" key="9">
    <source>
        <dbReference type="EMBL" id="AJD47784.1"/>
    </source>
</evidence>
<dbReference type="GO" id="GO:0008610">
    <property type="term" value="P:lipid biosynthetic process"/>
    <property type="evidence" value="ECO:0007669"/>
    <property type="project" value="InterPro"/>
</dbReference>
<evidence type="ECO:0000256" key="5">
    <source>
        <dbReference type="ARBA" id="ARBA00023098"/>
    </source>
</evidence>
<organism evidence="9 10">
    <name type="scientific">Isoalcanivorax pacificus W11-5</name>
    <dbReference type="NCBI Taxonomy" id="391936"/>
    <lineage>
        <taxon>Bacteria</taxon>
        <taxon>Pseudomonadati</taxon>
        <taxon>Pseudomonadota</taxon>
        <taxon>Gammaproteobacteria</taxon>
        <taxon>Oceanospirillales</taxon>
        <taxon>Alcanivoracaceae</taxon>
        <taxon>Isoalcanivorax</taxon>
    </lineage>
</organism>
<feature type="domain" description="Fatty acid hydroxylase" evidence="8">
    <location>
        <begin position="111"/>
        <end position="245"/>
    </location>
</feature>
<dbReference type="EMBL" id="CP004387">
    <property type="protein sequence ID" value="AJD47784.1"/>
    <property type="molecule type" value="Genomic_DNA"/>
</dbReference>
<evidence type="ECO:0000313" key="10">
    <source>
        <dbReference type="Proteomes" id="UP000006764"/>
    </source>
</evidence>
<dbReference type="OrthoDB" id="9770329at2"/>
<dbReference type="PANTHER" id="PTHR21624">
    <property type="entry name" value="STEROL DESATURASE-RELATED PROTEIN"/>
    <property type="match status" value="1"/>
</dbReference>
<dbReference type="Pfam" id="PF04116">
    <property type="entry name" value="FA_hydroxylase"/>
    <property type="match status" value="1"/>
</dbReference>
<protein>
    <submittedName>
        <fullName evidence="9">Sterol desaturase family protein</fullName>
    </submittedName>
</protein>
<evidence type="ECO:0000256" key="6">
    <source>
        <dbReference type="ARBA" id="ARBA00023136"/>
    </source>
</evidence>
<name>A0A0B4XHZ0_9GAMM</name>
<comment type="subcellular location">
    <subcellularLocation>
        <location evidence="1">Endomembrane system</location>
        <topology evidence="1">Multi-pass membrane protein</topology>
    </subcellularLocation>
</comment>
<feature type="transmembrane region" description="Helical" evidence="7">
    <location>
        <begin position="107"/>
        <end position="124"/>
    </location>
</feature>
<feature type="transmembrane region" description="Helical" evidence="7">
    <location>
        <begin position="165"/>
        <end position="187"/>
    </location>
</feature>
<dbReference type="GO" id="GO:0006643">
    <property type="term" value="P:membrane lipid metabolic process"/>
    <property type="evidence" value="ECO:0007669"/>
    <property type="project" value="TreeGrafter"/>
</dbReference>
<dbReference type="PANTHER" id="PTHR21624:SF1">
    <property type="entry name" value="ALKYLGLYCEROL MONOOXYGENASE"/>
    <property type="match status" value="1"/>
</dbReference>
<proteinExistence type="predicted"/>
<dbReference type="Proteomes" id="UP000006764">
    <property type="component" value="Chromosome"/>
</dbReference>
<reference evidence="9 10" key="1">
    <citation type="journal article" date="2012" name="J. Bacteriol.">
        <title>Genome sequence of an alkane-degrading bacterium, Alcanivorax pacificus type strain W11-5, isolated from deep sea sediment.</title>
        <authorList>
            <person name="Lai Q."/>
            <person name="Shao Z."/>
        </authorList>
    </citation>
    <scope>NUCLEOTIDE SEQUENCE [LARGE SCALE GENOMIC DNA]</scope>
    <source>
        <strain evidence="9 10">W11-5</strain>
    </source>
</reference>
<dbReference type="GO" id="GO:0016020">
    <property type="term" value="C:membrane"/>
    <property type="evidence" value="ECO:0007669"/>
    <property type="project" value="GOC"/>
</dbReference>
<keyword evidence="3 7" id="KW-1133">Transmembrane helix</keyword>
<dbReference type="GO" id="GO:0005506">
    <property type="term" value="F:iron ion binding"/>
    <property type="evidence" value="ECO:0007669"/>
    <property type="project" value="InterPro"/>
</dbReference>
<evidence type="ECO:0000256" key="2">
    <source>
        <dbReference type="ARBA" id="ARBA00022692"/>
    </source>
</evidence>
<keyword evidence="5" id="KW-0443">Lipid metabolism</keyword>
<dbReference type="RefSeq" id="WP_008738829.1">
    <property type="nucleotide sequence ID" value="NZ_CP004387.1"/>
</dbReference>
<accession>A0A0B4XHZ0</accession>
<dbReference type="KEGG" id="apac:S7S_06840"/>
<evidence type="ECO:0000259" key="8">
    <source>
        <dbReference type="Pfam" id="PF04116"/>
    </source>
</evidence>
<evidence type="ECO:0000256" key="7">
    <source>
        <dbReference type="SAM" id="Phobius"/>
    </source>
</evidence>
<sequence length="322" mass="38127">MSLFDMFMAMLHQSGLLALRDLLPAWLALDLRQLIFVVVTPVFIGVTVWEYRRIRHDPALFNVPEAIRNFMLGMGYQVTELLFAGVLMFPVYAFVYHHRLFDLELNVWTGLLVFVGTDFVYYWMHRTNHRVRWFWASHVVHHSSERMNFSTAMRQSALNIFNGQWLFYVPMIWLGFNPVWIGVAYALSLVYQFFIHTTLVTRLPAVIEFFFNTPSHHRVHHGRNPGYIDTNYGGILIIFDRLFGTFADEREKERIHYGVTQPPPAQDLITLWTHEYQAMFRDMTKRGAVWQRLQHLWRPPEWQRPMARENVCGEGSKDRVTD</sequence>
<keyword evidence="2 7" id="KW-0812">Transmembrane</keyword>
<feature type="transmembrane region" description="Helical" evidence="7">
    <location>
        <begin position="72"/>
        <end position="95"/>
    </location>
</feature>
<evidence type="ECO:0000256" key="3">
    <source>
        <dbReference type="ARBA" id="ARBA00022989"/>
    </source>
</evidence>
<dbReference type="InterPro" id="IPR051689">
    <property type="entry name" value="Sterol_desaturase/TMEM195"/>
</dbReference>
<feature type="transmembrane region" description="Helical" evidence="7">
    <location>
        <begin position="34"/>
        <end position="51"/>
    </location>
</feature>
<dbReference type="STRING" id="391936.S7S_06840"/>
<dbReference type="GO" id="GO:0050479">
    <property type="term" value="F:glyceryl-ether monooxygenase activity"/>
    <property type="evidence" value="ECO:0007669"/>
    <property type="project" value="TreeGrafter"/>
</dbReference>